<keyword evidence="4" id="KW-1003">Cell membrane</keyword>
<comment type="caution">
    <text evidence="17">The sequence shown here is derived from an EMBL/GenBank/DDBJ whole genome shotgun (WGS) entry which is preliminary data.</text>
</comment>
<dbReference type="SMART" id="SM00388">
    <property type="entry name" value="HisKA"/>
    <property type="match status" value="1"/>
</dbReference>
<evidence type="ECO:0000256" key="8">
    <source>
        <dbReference type="ARBA" id="ARBA00022741"/>
    </source>
</evidence>
<feature type="domain" description="Histidine kinase" evidence="16">
    <location>
        <begin position="385"/>
        <end position="596"/>
    </location>
</feature>
<evidence type="ECO:0000256" key="13">
    <source>
        <dbReference type="ARBA" id="ARBA00023136"/>
    </source>
</evidence>
<feature type="transmembrane region" description="Helical" evidence="15">
    <location>
        <begin position="293"/>
        <end position="314"/>
    </location>
</feature>
<evidence type="ECO:0000256" key="9">
    <source>
        <dbReference type="ARBA" id="ARBA00022777"/>
    </source>
</evidence>
<evidence type="ECO:0000256" key="1">
    <source>
        <dbReference type="ARBA" id="ARBA00000085"/>
    </source>
</evidence>
<keyword evidence="6" id="KW-0808">Transferase</keyword>
<dbReference type="Proteomes" id="UP000662678">
    <property type="component" value="Unassembled WGS sequence"/>
</dbReference>
<keyword evidence="12" id="KW-0902">Two-component regulatory system</keyword>
<dbReference type="Gene3D" id="1.10.287.130">
    <property type="match status" value="1"/>
</dbReference>
<protein>
    <recommendedName>
        <fullName evidence="3">histidine kinase</fullName>
        <ecNumber evidence="3">2.7.13.3</ecNumber>
    </recommendedName>
</protein>
<dbReference type="PIRSF" id="PIRSF036431">
    <property type="entry name" value="STHK_DctB"/>
    <property type="match status" value="1"/>
</dbReference>
<dbReference type="InterPro" id="IPR033479">
    <property type="entry name" value="dCache_1"/>
</dbReference>
<dbReference type="PROSITE" id="PS50109">
    <property type="entry name" value="HIS_KIN"/>
    <property type="match status" value="1"/>
</dbReference>
<evidence type="ECO:0000313" key="18">
    <source>
        <dbReference type="Proteomes" id="UP000662678"/>
    </source>
</evidence>
<dbReference type="PRINTS" id="PR00344">
    <property type="entry name" value="BCTRLSENSOR"/>
</dbReference>
<keyword evidence="7 15" id="KW-0812">Transmembrane</keyword>
<dbReference type="InterPro" id="IPR005467">
    <property type="entry name" value="His_kinase_dom"/>
</dbReference>
<evidence type="ECO:0000256" key="11">
    <source>
        <dbReference type="ARBA" id="ARBA00022989"/>
    </source>
</evidence>
<dbReference type="SUPFAM" id="SSF103190">
    <property type="entry name" value="Sensory domain-like"/>
    <property type="match status" value="1"/>
</dbReference>
<keyword evidence="5" id="KW-0597">Phosphoprotein</keyword>
<reference evidence="18" key="1">
    <citation type="journal article" date="2019" name="Int. J. Syst. Evol. Microbiol.">
        <title>The Global Catalogue of Microorganisms (GCM) 10K type strain sequencing project: providing services to taxonomists for standard genome sequencing and annotation.</title>
        <authorList>
            <consortium name="The Broad Institute Genomics Platform"/>
            <consortium name="The Broad Institute Genome Sequencing Center for Infectious Disease"/>
            <person name="Wu L."/>
            <person name="Ma J."/>
        </authorList>
    </citation>
    <scope>NUCLEOTIDE SEQUENCE [LARGE SCALE GENOMIC DNA]</scope>
    <source>
        <strain evidence="18">KCTC 23713</strain>
    </source>
</reference>
<dbReference type="RefSeq" id="WP_189351737.1">
    <property type="nucleotide sequence ID" value="NZ_BMYP01000001.1"/>
</dbReference>
<keyword evidence="13 15" id="KW-0472">Membrane</keyword>
<dbReference type="InterPro" id="IPR017055">
    <property type="entry name" value="Sig_transdc_His_kinase_DctB"/>
</dbReference>
<dbReference type="Pfam" id="PF00512">
    <property type="entry name" value="HisKA"/>
    <property type="match status" value="1"/>
</dbReference>
<keyword evidence="10" id="KW-0067">ATP-binding</keyword>
<dbReference type="Gene3D" id="3.30.565.10">
    <property type="entry name" value="Histidine kinase-like ATPase, C-terminal domain"/>
    <property type="match status" value="1"/>
</dbReference>
<evidence type="ECO:0000256" key="6">
    <source>
        <dbReference type="ARBA" id="ARBA00022679"/>
    </source>
</evidence>
<dbReference type="Gene3D" id="6.10.250.3020">
    <property type="match status" value="1"/>
</dbReference>
<keyword evidence="11 15" id="KW-1133">Transmembrane helix</keyword>
<dbReference type="PANTHER" id="PTHR43065">
    <property type="entry name" value="SENSOR HISTIDINE KINASE"/>
    <property type="match status" value="1"/>
</dbReference>
<dbReference type="InterPro" id="IPR003594">
    <property type="entry name" value="HATPase_dom"/>
</dbReference>
<dbReference type="CDD" id="cd12914">
    <property type="entry name" value="PDC1_DGC_like"/>
    <property type="match status" value="1"/>
</dbReference>
<evidence type="ECO:0000256" key="4">
    <source>
        <dbReference type="ARBA" id="ARBA00022475"/>
    </source>
</evidence>
<dbReference type="EMBL" id="BMYP01000001">
    <property type="protein sequence ID" value="GHD70755.1"/>
    <property type="molecule type" value="Genomic_DNA"/>
</dbReference>
<keyword evidence="14" id="KW-0175">Coiled coil</keyword>
<comment type="subcellular location">
    <subcellularLocation>
        <location evidence="2">Cell membrane</location>
        <topology evidence="2">Multi-pass membrane protein</topology>
    </subcellularLocation>
</comment>
<evidence type="ECO:0000256" key="10">
    <source>
        <dbReference type="ARBA" id="ARBA00022840"/>
    </source>
</evidence>
<dbReference type="InterPro" id="IPR003661">
    <property type="entry name" value="HisK_dim/P_dom"/>
</dbReference>
<dbReference type="InterPro" id="IPR036097">
    <property type="entry name" value="HisK_dim/P_sf"/>
</dbReference>
<dbReference type="Pfam" id="PF02518">
    <property type="entry name" value="HATPase_c"/>
    <property type="match status" value="1"/>
</dbReference>
<keyword evidence="18" id="KW-1185">Reference proteome</keyword>
<gene>
    <name evidence="17" type="ORF">GCM10011419_01610</name>
</gene>
<organism evidence="17 18">
    <name type="scientific">Vogesella fluminis</name>
    <dbReference type="NCBI Taxonomy" id="1069161"/>
    <lineage>
        <taxon>Bacteria</taxon>
        <taxon>Pseudomonadati</taxon>
        <taxon>Pseudomonadota</taxon>
        <taxon>Betaproteobacteria</taxon>
        <taxon>Neisseriales</taxon>
        <taxon>Chromobacteriaceae</taxon>
        <taxon>Vogesella</taxon>
    </lineage>
</organism>
<dbReference type="InterPro" id="IPR004358">
    <property type="entry name" value="Sig_transdc_His_kin-like_C"/>
</dbReference>
<keyword evidence="8" id="KW-0547">Nucleotide-binding</keyword>
<evidence type="ECO:0000313" key="17">
    <source>
        <dbReference type="EMBL" id="GHD70755.1"/>
    </source>
</evidence>
<sequence>MSAAPLPPLPVPRPLMRLLAAAAAIVMIGALAGYLSWQNSIAAQREALSQRLALYSATLNAELERFEALPFVVALEPKLARMLADAANPQLRDELNRYLATVNAEAGSAQIFLLDARGTTLASSNWLSSDSLIGNNYAFRPYFRAALAGNTGRFYGVGATTRLPGMFIARPVRLGGRVAGVVVTKIDLVPLEAAWTDSGEKMLVTDQHGVVTLAARRTWKFATLGPLSQATRTRLEATRQYYTSPLLPLPFAWRSREQVAIGEHDYLVVSRAIGRLNWQMRLMGDLAEARSRAWLSAAVTGLALLALTLAALYARLRLKRLRERLAAQLTLERTVAERTAELASANLRLQAEINDKRQAETALRTAQAELIQSSKLAALGRMATGIAHELNQPLAALRSFADNTRQFLTLGRTQQADANLERIIGQTDKLGAMTAELKLFATRRPVRGHCDLASLRPTLDAALAPRLAAARARLCWDMPQPCPLPLEALAAEQIIGNLVSNAADALGDAAQRDILLQVRLYADEVQLQISDGGPGLPPDNPARVFEPFYSTKSYGSGLGLGLAIVAGIVRDAGGDIDAANLAGGGACFSVRLPLTVTDTR</sequence>
<evidence type="ECO:0000256" key="2">
    <source>
        <dbReference type="ARBA" id="ARBA00004651"/>
    </source>
</evidence>
<dbReference type="SUPFAM" id="SSF55874">
    <property type="entry name" value="ATPase domain of HSP90 chaperone/DNA topoisomerase II/histidine kinase"/>
    <property type="match status" value="1"/>
</dbReference>
<dbReference type="Pfam" id="PF02743">
    <property type="entry name" value="dCache_1"/>
    <property type="match status" value="1"/>
</dbReference>
<keyword evidence="9 17" id="KW-0418">Kinase</keyword>
<evidence type="ECO:0000256" key="14">
    <source>
        <dbReference type="SAM" id="Coils"/>
    </source>
</evidence>
<dbReference type="SMART" id="SM00387">
    <property type="entry name" value="HATPase_c"/>
    <property type="match status" value="1"/>
</dbReference>
<dbReference type="InterPro" id="IPR029151">
    <property type="entry name" value="Sensor-like_sf"/>
</dbReference>
<dbReference type="PANTHER" id="PTHR43065:SF46">
    <property type="entry name" value="C4-DICARBOXYLATE TRANSPORT SENSOR PROTEIN DCTB"/>
    <property type="match status" value="1"/>
</dbReference>
<feature type="coiled-coil region" evidence="14">
    <location>
        <begin position="342"/>
        <end position="369"/>
    </location>
</feature>
<dbReference type="EC" id="2.7.13.3" evidence="3"/>
<accession>A0ABQ3H540</accession>
<dbReference type="GO" id="GO:0016301">
    <property type="term" value="F:kinase activity"/>
    <property type="evidence" value="ECO:0007669"/>
    <property type="project" value="UniProtKB-KW"/>
</dbReference>
<evidence type="ECO:0000256" key="15">
    <source>
        <dbReference type="SAM" id="Phobius"/>
    </source>
</evidence>
<dbReference type="Gene3D" id="3.30.450.20">
    <property type="entry name" value="PAS domain"/>
    <property type="match status" value="2"/>
</dbReference>
<name>A0ABQ3H540_9NEIS</name>
<dbReference type="CDD" id="cd00082">
    <property type="entry name" value="HisKA"/>
    <property type="match status" value="1"/>
</dbReference>
<evidence type="ECO:0000256" key="3">
    <source>
        <dbReference type="ARBA" id="ARBA00012438"/>
    </source>
</evidence>
<evidence type="ECO:0000256" key="12">
    <source>
        <dbReference type="ARBA" id="ARBA00023012"/>
    </source>
</evidence>
<comment type="catalytic activity">
    <reaction evidence="1">
        <text>ATP + protein L-histidine = ADP + protein N-phospho-L-histidine.</text>
        <dbReference type="EC" id="2.7.13.3"/>
    </reaction>
</comment>
<proteinExistence type="predicted"/>
<dbReference type="SUPFAM" id="SSF47384">
    <property type="entry name" value="Homodimeric domain of signal transducing histidine kinase"/>
    <property type="match status" value="1"/>
</dbReference>
<dbReference type="InterPro" id="IPR036890">
    <property type="entry name" value="HATPase_C_sf"/>
</dbReference>
<evidence type="ECO:0000256" key="7">
    <source>
        <dbReference type="ARBA" id="ARBA00022692"/>
    </source>
</evidence>
<evidence type="ECO:0000256" key="5">
    <source>
        <dbReference type="ARBA" id="ARBA00022553"/>
    </source>
</evidence>
<evidence type="ECO:0000259" key="16">
    <source>
        <dbReference type="PROSITE" id="PS50109"/>
    </source>
</evidence>